<dbReference type="EMBL" id="JAMDNP010000056">
    <property type="protein sequence ID" value="MCY9763506.1"/>
    <property type="molecule type" value="Genomic_DNA"/>
</dbReference>
<dbReference type="Proteomes" id="UP001527181">
    <property type="component" value="Unassembled WGS sequence"/>
</dbReference>
<gene>
    <name evidence="1" type="ORF">M5X12_23625</name>
</gene>
<keyword evidence="2" id="KW-1185">Reference proteome</keyword>
<evidence type="ECO:0000313" key="1">
    <source>
        <dbReference type="EMBL" id="MCY9763506.1"/>
    </source>
</evidence>
<name>A0ABT4H4F5_PAEAL</name>
<dbReference type="RefSeq" id="WP_268599515.1">
    <property type="nucleotide sequence ID" value="NZ_JAMDNP010000056.1"/>
</dbReference>
<evidence type="ECO:0000313" key="2">
    <source>
        <dbReference type="Proteomes" id="UP001527181"/>
    </source>
</evidence>
<proteinExistence type="predicted"/>
<organism evidence="1 2">
    <name type="scientific">Paenibacillus alvei</name>
    <name type="common">Bacillus alvei</name>
    <dbReference type="NCBI Taxonomy" id="44250"/>
    <lineage>
        <taxon>Bacteria</taxon>
        <taxon>Bacillati</taxon>
        <taxon>Bacillota</taxon>
        <taxon>Bacilli</taxon>
        <taxon>Bacillales</taxon>
        <taxon>Paenibacillaceae</taxon>
        <taxon>Paenibacillus</taxon>
    </lineage>
</organism>
<sequence>MTFLLGVLGAVEEFVSIAAGVYALYQAIQAAYNKQRGMSLVHSTELMPNKSPNEITCLTL</sequence>
<protein>
    <submittedName>
        <fullName evidence="1">Uncharacterized protein</fullName>
    </submittedName>
</protein>
<accession>A0ABT4H4F5</accession>
<comment type="caution">
    <text evidence="1">The sequence shown here is derived from an EMBL/GenBank/DDBJ whole genome shotgun (WGS) entry which is preliminary data.</text>
</comment>
<reference evidence="1 2" key="1">
    <citation type="submission" date="2022-05" db="EMBL/GenBank/DDBJ databases">
        <title>Genome Sequencing of Bee-Associated Microbes.</title>
        <authorList>
            <person name="Dunlap C."/>
        </authorList>
    </citation>
    <scope>NUCLEOTIDE SEQUENCE [LARGE SCALE GENOMIC DNA]</scope>
    <source>
        <strain evidence="1 2">NRRL B-04010</strain>
    </source>
</reference>